<evidence type="ECO:0000256" key="4">
    <source>
        <dbReference type="ARBA" id="ARBA00023186"/>
    </source>
</evidence>
<keyword evidence="3 6" id="KW-0067">ATP-binding</keyword>
<dbReference type="Gene3D" id="1.10.560.10">
    <property type="entry name" value="GroEL-like equatorial domain"/>
    <property type="match status" value="1"/>
</dbReference>
<dbReference type="InParanoid" id="F1A410"/>
<evidence type="ECO:0000313" key="7">
    <source>
        <dbReference type="EMBL" id="EGC29072.1"/>
    </source>
</evidence>
<dbReference type="InterPro" id="IPR002194">
    <property type="entry name" value="Chaperonin_TCP-1_CS"/>
</dbReference>
<evidence type="ECO:0000256" key="5">
    <source>
        <dbReference type="ARBA" id="ARBA00024677"/>
    </source>
</evidence>
<keyword evidence="8" id="KW-1185">Reference proteome</keyword>
<dbReference type="InterPro" id="IPR002423">
    <property type="entry name" value="Cpn60/GroEL/TCP-1"/>
</dbReference>
<dbReference type="InterPro" id="IPR017998">
    <property type="entry name" value="Chaperone_TCP-1"/>
</dbReference>
<evidence type="ECO:0000256" key="2">
    <source>
        <dbReference type="ARBA" id="ARBA00022741"/>
    </source>
</evidence>
<dbReference type="OMA" id="SMDDQNG"/>
<dbReference type="AlphaFoldDB" id="F1A410"/>
<dbReference type="GO" id="GO:0051082">
    <property type="term" value="F:unfolded protein binding"/>
    <property type="evidence" value="ECO:0000318"/>
    <property type="project" value="GO_Central"/>
</dbReference>
<proteinExistence type="inferred from homology"/>
<dbReference type="InterPro" id="IPR027413">
    <property type="entry name" value="GROEL-like_equatorial_sf"/>
</dbReference>
<dbReference type="OrthoDB" id="19664at2759"/>
<dbReference type="GO" id="GO:0005524">
    <property type="term" value="F:ATP binding"/>
    <property type="evidence" value="ECO:0007669"/>
    <property type="project" value="UniProtKB-KW"/>
</dbReference>
<reference evidence="8" key="1">
    <citation type="journal article" date="2011" name="Genome Biol.">
        <title>Comparative genomics of the social amoebae Dictyostelium discoideum and Dictyostelium purpureum.</title>
        <authorList>
            <consortium name="US DOE Joint Genome Institute (JGI-PGF)"/>
            <person name="Sucgang R."/>
            <person name="Kuo A."/>
            <person name="Tian X."/>
            <person name="Salerno W."/>
            <person name="Parikh A."/>
            <person name="Feasley C.L."/>
            <person name="Dalin E."/>
            <person name="Tu H."/>
            <person name="Huang E."/>
            <person name="Barry K."/>
            <person name="Lindquist E."/>
            <person name="Shapiro H."/>
            <person name="Bruce D."/>
            <person name="Schmutz J."/>
            <person name="Salamov A."/>
            <person name="Fey P."/>
            <person name="Gaudet P."/>
            <person name="Anjard C."/>
            <person name="Babu M.M."/>
            <person name="Basu S."/>
            <person name="Bushmanova Y."/>
            <person name="van der Wel H."/>
            <person name="Katoh-Kurasawa M."/>
            <person name="Dinh C."/>
            <person name="Coutinho P.M."/>
            <person name="Saito T."/>
            <person name="Elias M."/>
            <person name="Schaap P."/>
            <person name="Kay R.R."/>
            <person name="Henrissat B."/>
            <person name="Eichinger L."/>
            <person name="Rivero F."/>
            <person name="Putnam N.H."/>
            <person name="West C.M."/>
            <person name="Loomis W.F."/>
            <person name="Chisholm R.L."/>
            <person name="Shaulsky G."/>
            <person name="Strassmann J.E."/>
            <person name="Queller D.C."/>
            <person name="Kuspa A."/>
            <person name="Grigoriev I.V."/>
        </authorList>
    </citation>
    <scope>NUCLEOTIDE SEQUENCE [LARGE SCALE GENOMIC DNA]</scope>
    <source>
        <strain evidence="8">QSDP1</strain>
    </source>
</reference>
<dbReference type="Gene3D" id="3.30.260.10">
    <property type="entry name" value="TCP-1-like chaperonin intermediate domain"/>
    <property type="match status" value="1"/>
</dbReference>
<protein>
    <submittedName>
        <fullName evidence="7">Uncharacterized protein</fullName>
    </submittedName>
</protein>
<accession>F1A410</accession>
<evidence type="ECO:0000313" key="8">
    <source>
        <dbReference type="Proteomes" id="UP000001064"/>
    </source>
</evidence>
<dbReference type="PRINTS" id="PR00304">
    <property type="entry name" value="TCOMPLEXTCP1"/>
</dbReference>
<dbReference type="GO" id="GO:0140662">
    <property type="term" value="F:ATP-dependent protein folding chaperone"/>
    <property type="evidence" value="ECO:0007669"/>
    <property type="project" value="InterPro"/>
</dbReference>
<dbReference type="GO" id="GO:0016887">
    <property type="term" value="F:ATP hydrolysis activity"/>
    <property type="evidence" value="ECO:0007669"/>
    <property type="project" value="InterPro"/>
</dbReference>
<dbReference type="InterPro" id="IPR027409">
    <property type="entry name" value="GroEL-like_apical_dom_sf"/>
</dbReference>
<sequence>MDKLLTQYNHNLNEEGYNINSLKGNDAIYSNIIACVSIGDIMKSLLGPKSRDKLITNRYGEIVVTNDGCTVLKSIQLDHPASKMMVELSQSMDNQNGDGTTSVVVLSSFLLRKSLKLLKGTSLGFAISRGIHPIKIINGFIKACKITLDSIVSQSKSFTIQSPQGIDLMTKVCKTTLNSKLISHTNPILSKYAYYLFLLNNSNNMNNITTNLINIVSIEGGSVEDSLIFPYFIMEHSFITPFYPKQSSLNNHFNIVFLNFSLTKNLNNNSSNIEFILKEEESNIKSIIVLLKKLGISVVGLVQDLNHSQSQFMISNIALSYFNKAKISVLKPFTLDQLLNYSSKLNIPIIVNQNQLKSIKINNENNNSFYKSFRSISYQVINNKSLIHFDNSNNNGYILPTILLRGTTTMELNETERAIHDALCVLRNLIRDPKVVPGGSACEIEASKKILDFCRENNSSKINNEELVAMMAFAESLEEIAETLCYNSGMDNHLEIALQIKNIHINSNNSSDIGIDLKKNKIGDMFDFGVLETLSNKMAQISMATEIVTSILKIDEIIPCT</sequence>
<dbReference type="Gene3D" id="3.50.7.10">
    <property type="entry name" value="GroEL"/>
    <property type="match status" value="1"/>
</dbReference>
<evidence type="ECO:0000256" key="6">
    <source>
        <dbReference type="RuleBase" id="RU004187"/>
    </source>
</evidence>
<dbReference type="PANTHER" id="PTHR11353">
    <property type="entry name" value="CHAPERONIN"/>
    <property type="match status" value="1"/>
</dbReference>
<organism evidence="7 8">
    <name type="scientific">Dictyostelium purpureum</name>
    <name type="common">Slime mold</name>
    <dbReference type="NCBI Taxonomy" id="5786"/>
    <lineage>
        <taxon>Eukaryota</taxon>
        <taxon>Amoebozoa</taxon>
        <taxon>Evosea</taxon>
        <taxon>Eumycetozoa</taxon>
        <taxon>Dictyostelia</taxon>
        <taxon>Dictyosteliales</taxon>
        <taxon>Dictyosteliaceae</taxon>
        <taxon>Dictyostelium</taxon>
    </lineage>
</organism>
<comment type="function">
    <text evidence="5">Molecular chaperone; assists the folding of proteins upon ATP hydrolysis. Known to play a role, in vitro, in the folding of actin and tubulin.</text>
</comment>
<dbReference type="PROSITE" id="PS00750">
    <property type="entry name" value="TCP1_1"/>
    <property type="match status" value="1"/>
</dbReference>
<dbReference type="GO" id="GO:0005832">
    <property type="term" value="C:chaperonin-containing T-complex"/>
    <property type="evidence" value="ECO:0000318"/>
    <property type="project" value="GO_Central"/>
</dbReference>
<dbReference type="SUPFAM" id="SSF54849">
    <property type="entry name" value="GroEL-intermediate domain like"/>
    <property type="match status" value="1"/>
</dbReference>
<dbReference type="STRING" id="5786.F1A410"/>
<dbReference type="GeneID" id="10506633"/>
<comment type="similarity">
    <text evidence="1 6">Belongs to the TCP-1 chaperonin family.</text>
</comment>
<name>F1A410_DICPU</name>
<dbReference type="CDD" id="cd00309">
    <property type="entry name" value="chaperonin_type_I_II"/>
    <property type="match status" value="1"/>
</dbReference>
<dbReference type="Pfam" id="PF00118">
    <property type="entry name" value="Cpn60_TCP1"/>
    <property type="match status" value="1"/>
</dbReference>
<keyword evidence="4 6" id="KW-0143">Chaperone</keyword>
<dbReference type="FunFam" id="3.50.7.10:FF:000065">
    <property type="match status" value="1"/>
</dbReference>
<keyword evidence="2 6" id="KW-0547">Nucleotide-binding</keyword>
<dbReference type="RefSeq" id="XP_003294404.1">
    <property type="nucleotide sequence ID" value="XM_003294356.1"/>
</dbReference>
<dbReference type="FunCoup" id="F1A410">
    <property type="interactions" value="10"/>
</dbReference>
<dbReference type="InterPro" id="IPR027410">
    <property type="entry name" value="TCP-1-like_intermed_sf"/>
</dbReference>
<dbReference type="KEGG" id="dpp:DICPUDRAFT_43361"/>
<dbReference type="eggNOG" id="KOG0357">
    <property type="taxonomic scope" value="Eukaryota"/>
</dbReference>
<dbReference type="SUPFAM" id="SSF52029">
    <property type="entry name" value="GroEL apical domain-like"/>
    <property type="match status" value="1"/>
</dbReference>
<gene>
    <name evidence="7" type="ORF">DICPUDRAFT_43361</name>
</gene>
<evidence type="ECO:0000256" key="1">
    <source>
        <dbReference type="ARBA" id="ARBA00008020"/>
    </source>
</evidence>
<dbReference type="SUPFAM" id="SSF48592">
    <property type="entry name" value="GroEL equatorial domain-like"/>
    <property type="match status" value="1"/>
</dbReference>
<dbReference type="VEuPathDB" id="AmoebaDB:DICPUDRAFT_43361"/>
<dbReference type="EMBL" id="GL871490">
    <property type="protein sequence ID" value="EGC29072.1"/>
    <property type="molecule type" value="Genomic_DNA"/>
</dbReference>
<dbReference type="GO" id="GO:0006457">
    <property type="term" value="P:protein folding"/>
    <property type="evidence" value="ECO:0000318"/>
    <property type="project" value="GO_Central"/>
</dbReference>
<dbReference type="Proteomes" id="UP000001064">
    <property type="component" value="Unassembled WGS sequence"/>
</dbReference>
<evidence type="ECO:0000256" key="3">
    <source>
        <dbReference type="ARBA" id="ARBA00022840"/>
    </source>
</evidence>